<evidence type="ECO:0000256" key="2">
    <source>
        <dbReference type="ARBA" id="ARBA00022692"/>
    </source>
</evidence>
<keyword evidence="3" id="KW-0732">Signal</keyword>
<dbReference type="Gene3D" id="2.60.120.260">
    <property type="entry name" value="Galactose-binding domain-like"/>
    <property type="match status" value="1"/>
</dbReference>
<proteinExistence type="predicted"/>
<keyword evidence="9" id="KW-1185">Reference proteome</keyword>
<dbReference type="PANTHER" id="PTHR24269">
    <property type="entry name" value="KREMEN PROTEIN"/>
    <property type="match status" value="1"/>
</dbReference>
<dbReference type="GO" id="GO:0005886">
    <property type="term" value="C:plasma membrane"/>
    <property type="evidence" value="ECO:0007669"/>
    <property type="project" value="TreeGrafter"/>
</dbReference>
<comment type="subcellular location">
    <subcellularLocation>
        <location evidence="1">Membrane</location>
        <topology evidence="1">Single-pass membrane protein</topology>
    </subcellularLocation>
</comment>
<organism evidence="8 9">
    <name type="scientific">Polyplosphaeria fusca</name>
    <dbReference type="NCBI Taxonomy" id="682080"/>
    <lineage>
        <taxon>Eukaryota</taxon>
        <taxon>Fungi</taxon>
        <taxon>Dikarya</taxon>
        <taxon>Ascomycota</taxon>
        <taxon>Pezizomycotina</taxon>
        <taxon>Dothideomycetes</taxon>
        <taxon>Pleosporomycetidae</taxon>
        <taxon>Pleosporales</taxon>
        <taxon>Tetraplosphaeriaceae</taxon>
        <taxon>Polyplosphaeria</taxon>
    </lineage>
</organism>
<evidence type="ECO:0000259" key="7">
    <source>
        <dbReference type="PROSITE" id="PS51212"/>
    </source>
</evidence>
<feature type="domain" description="WSC" evidence="7">
    <location>
        <begin position="137"/>
        <end position="230"/>
    </location>
</feature>
<dbReference type="PANTHER" id="PTHR24269:SF16">
    <property type="entry name" value="PROTEIN SLG1"/>
    <property type="match status" value="1"/>
</dbReference>
<dbReference type="Proteomes" id="UP000799444">
    <property type="component" value="Unassembled WGS sequence"/>
</dbReference>
<feature type="domain" description="WSC" evidence="7">
    <location>
        <begin position="35"/>
        <end position="125"/>
    </location>
</feature>
<dbReference type="OrthoDB" id="2019572at2759"/>
<dbReference type="InterPro" id="IPR051836">
    <property type="entry name" value="Kremen_rcpt"/>
</dbReference>
<evidence type="ECO:0000313" key="9">
    <source>
        <dbReference type="Proteomes" id="UP000799444"/>
    </source>
</evidence>
<name>A0A9P4R778_9PLEO</name>
<dbReference type="PROSITE" id="PS51212">
    <property type="entry name" value="WSC"/>
    <property type="match status" value="2"/>
</dbReference>
<evidence type="ECO:0000313" key="8">
    <source>
        <dbReference type="EMBL" id="KAF2740327.1"/>
    </source>
</evidence>
<keyword evidence="6" id="KW-0325">Glycoprotein</keyword>
<dbReference type="AlphaFoldDB" id="A0A9P4R778"/>
<evidence type="ECO:0000256" key="3">
    <source>
        <dbReference type="ARBA" id="ARBA00022729"/>
    </source>
</evidence>
<reference evidence="8" key="1">
    <citation type="journal article" date="2020" name="Stud. Mycol.">
        <title>101 Dothideomycetes genomes: a test case for predicting lifestyles and emergence of pathogens.</title>
        <authorList>
            <person name="Haridas S."/>
            <person name="Albert R."/>
            <person name="Binder M."/>
            <person name="Bloem J."/>
            <person name="Labutti K."/>
            <person name="Salamov A."/>
            <person name="Andreopoulos B."/>
            <person name="Baker S."/>
            <person name="Barry K."/>
            <person name="Bills G."/>
            <person name="Bluhm B."/>
            <person name="Cannon C."/>
            <person name="Castanera R."/>
            <person name="Culley D."/>
            <person name="Daum C."/>
            <person name="Ezra D."/>
            <person name="Gonzalez J."/>
            <person name="Henrissat B."/>
            <person name="Kuo A."/>
            <person name="Liang C."/>
            <person name="Lipzen A."/>
            <person name="Lutzoni F."/>
            <person name="Magnuson J."/>
            <person name="Mondo S."/>
            <person name="Nolan M."/>
            <person name="Ohm R."/>
            <person name="Pangilinan J."/>
            <person name="Park H.-J."/>
            <person name="Ramirez L."/>
            <person name="Alfaro M."/>
            <person name="Sun H."/>
            <person name="Tritt A."/>
            <person name="Yoshinaga Y."/>
            <person name="Zwiers L.-H."/>
            <person name="Turgeon B."/>
            <person name="Goodwin S."/>
            <person name="Spatafora J."/>
            <person name="Crous P."/>
            <person name="Grigoriev I."/>
        </authorList>
    </citation>
    <scope>NUCLEOTIDE SEQUENCE</scope>
    <source>
        <strain evidence="8">CBS 125425</strain>
    </source>
</reference>
<keyword evidence="4" id="KW-1133">Transmembrane helix</keyword>
<evidence type="ECO:0000256" key="6">
    <source>
        <dbReference type="ARBA" id="ARBA00023180"/>
    </source>
</evidence>
<sequence>MRLATSFTVVATPVFAFAHAIHQRDLAPATTLPTGWTYQGCYVDSVSDRVLPWPFHSGPDITGASCIAFCGAQGYPVAGTEYGGECWCGLTLPPQLSDSGCDDVCTGTDGEDCGGSNRLSVYQNPSLEPVVNPGFFDYQSVGCFSDNVLARTLESGADMPPGAMTVKICIAMCKALGYSLAGVEFAQECFCGDNYFNDGAPALDGCSMPCTGNLKEMCGGRNHLNVYAAPNAPAAPTATATNPTASPNFTIPASSSSCQPTMETGILENGGFETGDLQPWNTHGSHLQYSVSNGSAYEGCYALGITPSIYYRSADMTLGSVPLNSPSSQTTLTFYAGRRSRATTNNQAVVLAAVFNPAGVPIFTTSFTACSGNACDLRGSNGTVWKKYSTILGPLLDERVNLIVSFNGYFDDNGSDDVLIDGISITSN</sequence>
<dbReference type="EMBL" id="ML996100">
    <property type="protein sequence ID" value="KAF2740327.1"/>
    <property type="molecule type" value="Genomic_DNA"/>
</dbReference>
<keyword evidence="5" id="KW-0472">Membrane</keyword>
<evidence type="ECO:0000256" key="1">
    <source>
        <dbReference type="ARBA" id="ARBA00004167"/>
    </source>
</evidence>
<dbReference type="Pfam" id="PF01822">
    <property type="entry name" value="WSC"/>
    <property type="match status" value="2"/>
</dbReference>
<accession>A0A9P4R778</accession>
<protein>
    <submittedName>
        <fullName evidence="8">WSC-domain-containing protein</fullName>
    </submittedName>
</protein>
<keyword evidence="2" id="KW-0812">Transmembrane</keyword>
<evidence type="ECO:0000256" key="4">
    <source>
        <dbReference type="ARBA" id="ARBA00022989"/>
    </source>
</evidence>
<dbReference type="InterPro" id="IPR002889">
    <property type="entry name" value="WSC_carb-bd"/>
</dbReference>
<dbReference type="SMART" id="SM00321">
    <property type="entry name" value="WSC"/>
    <property type="match status" value="2"/>
</dbReference>
<gene>
    <name evidence="8" type="ORF">EJ04DRAFT_455339</name>
</gene>
<evidence type="ECO:0000256" key="5">
    <source>
        <dbReference type="ARBA" id="ARBA00023136"/>
    </source>
</evidence>
<comment type="caution">
    <text evidence="8">The sequence shown here is derived from an EMBL/GenBank/DDBJ whole genome shotgun (WGS) entry which is preliminary data.</text>
</comment>